<feature type="domain" description="Glycosyl transferase family 1" evidence="1">
    <location>
        <begin position="244"/>
        <end position="349"/>
    </location>
</feature>
<dbReference type="RefSeq" id="WP_090121291.1">
    <property type="nucleotide sequence ID" value="NZ_FNNJ01000002.1"/>
</dbReference>
<accession>A0A1H2X092</accession>
<sequence>MKKKILMVSMPSIHFFRWTEQLKNSDFEVYWFDITGGATFNKNLDWVTQFTGWKNKWNYPGRIFIKSKYPKIYQWIQKLNEKDTNKEFEKVLQLIKPEVVHSFALQISCLPILDVMNRYKSLKWIYSSWGSDIFYYKNLGVIEVDVLNTLRRVNFLITDCKRDYYICNKHKFNNKFLGVFPGNGGVDFVENVKALNQRDKILIKGNTNDIGKGLEIVKSLTNSTMEFLNNYEIIIFSGNEEILRYINSKKYFKNYNIKVINESITNDKLLELMGDSILYIGNSLSDGIPNTLIESMGMGCFPIQSNPGNVTEELIINGFNGFLISDSKNINEIKNHILKSINNFELLEKAFGYNVSEIRKKYSRIILKEKINEIYIQVFKKN</sequence>
<gene>
    <name evidence="2" type="ORF">SAMN05444411_102331</name>
</gene>
<evidence type="ECO:0000313" key="3">
    <source>
        <dbReference type="Proteomes" id="UP000199595"/>
    </source>
</evidence>
<proteinExistence type="predicted"/>
<dbReference type="SUPFAM" id="SSF53756">
    <property type="entry name" value="UDP-Glycosyltransferase/glycogen phosphorylase"/>
    <property type="match status" value="1"/>
</dbReference>
<dbReference type="InterPro" id="IPR001296">
    <property type="entry name" value="Glyco_trans_1"/>
</dbReference>
<reference evidence="2 3" key="1">
    <citation type="submission" date="2016-10" db="EMBL/GenBank/DDBJ databases">
        <authorList>
            <person name="de Groot N.N."/>
        </authorList>
    </citation>
    <scope>NUCLEOTIDE SEQUENCE [LARGE SCALE GENOMIC DNA]</scope>
    <source>
        <strain evidence="2 3">DSM 24956</strain>
    </source>
</reference>
<evidence type="ECO:0000259" key="1">
    <source>
        <dbReference type="Pfam" id="PF00534"/>
    </source>
</evidence>
<dbReference type="Proteomes" id="UP000199595">
    <property type="component" value="Unassembled WGS sequence"/>
</dbReference>
<organism evidence="2 3">
    <name type="scientific">Lutibacter oricola</name>
    <dbReference type="NCBI Taxonomy" id="762486"/>
    <lineage>
        <taxon>Bacteria</taxon>
        <taxon>Pseudomonadati</taxon>
        <taxon>Bacteroidota</taxon>
        <taxon>Flavobacteriia</taxon>
        <taxon>Flavobacteriales</taxon>
        <taxon>Flavobacteriaceae</taxon>
        <taxon>Lutibacter</taxon>
    </lineage>
</organism>
<name>A0A1H2X092_9FLAO</name>
<dbReference type="EMBL" id="FNNJ01000002">
    <property type="protein sequence ID" value="SDW86178.1"/>
    <property type="molecule type" value="Genomic_DNA"/>
</dbReference>
<dbReference type="STRING" id="762486.SAMN05444411_102331"/>
<dbReference type="GO" id="GO:0016757">
    <property type="term" value="F:glycosyltransferase activity"/>
    <property type="evidence" value="ECO:0007669"/>
    <property type="project" value="InterPro"/>
</dbReference>
<protein>
    <submittedName>
        <fullName evidence="2">Glycosyltransferase involved in cell wall bisynthesis</fullName>
    </submittedName>
</protein>
<dbReference type="Pfam" id="PF00534">
    <property type="entry name" value="Glycos_transf_1"/>
    <property type="match status" value="1"/>
</dbReference>
<keyword evidence="3" id="KW-1185">Reference proteome</keyword>
<dbReference type="Gene3D" id="3.40.50.2000">
    <property type="entry name" value="Glycogen Phosphorylase B"/>
    <property type="match status" value="1"/>
</dbReference>
<keyword evidence="2" id="KW-0808">Transferase</keyword>
<dbReference type="OrthoDB" id="1411429at2"/>
<evidence type="ECO:0000313" key="2">
    <source>
        <dbReference type="EMBL" id="SDW86178.1"/>
    </source>
</evidence>
<dbReference type="AlphaFoldDB" id="A0A1H2X092"/>